<keyword evidence="10" id="KW-1185">Reference proteome</keyword>
<accession>A0A0S4RFT5</accession>
<dbReference type="PANTHER" id="PTHR43673">
    <property type="entry name" value="NAD(P)H NITROREDUCTASE YDGI-RELATED"/>
    <property type="match status" value="1"/>
</dbReference>
<dbReference type="Pfam" id="PF00881">
    <property type="entry name" value="Nitroreductase"/>
    <property type="match status" value="1"/>
</dbReference>
<dbReference type="InterPro" id="IPR029479">
    <property type="entry name" value="Nitroreductase"/>
</dbReference>
<evidence type="ECO:0000313" key="12">
    <source>
        <dbReference type="Proteomes" id="UP000052257"/>
    </source>
</evidence>
<dbReference type="AlphaFoldDB" id="A0A9W5EYH3"/>
<evidence type="ECO:0000313" key="7">
    <source>
        <dbReference type="EMBL" id="CUU69437.1"/>
    </source>
</evidence>
<dbReference type="InterPro" id="IPR000415">
    <property type="entry name" value="Nitroreductase-like"/>
</dbReference>
<dbReference type="PANTHER" id="PTHR43673:SF2">
    <property type="entry name" value="NITROREDUCTASE"/>
    <property type="match status" value="1"/>
</dbReference>
<keyword evidence="5 9" id="KW-0560">Oxidoreductase</keyword>
<keyword evidence="4" id="KW-0288">FMN</keyword>
<comment type="caution">
    <text evidence="9">The sequence shown here is derived from an EMBL/GenBank/DDBJ whole genome shotgun (WGS) entry which is preliminary data.</text>
</comment>
<evidence type="ECO:0000256" key="2">
    <source>
        <dbReference type="ARBA" id="ARBA00007118"/>
    </source>
</evidence>
<dbReference type="EC" id="1.-.-.-" evidence="9"/>
<evidence type="ECO:0000256" key="4">
    <source>
        <dbReference type="ARBA" id="ARBA00022643"/>
    </source>
</evidence>
<evidence type="ECO:0000313" key="9">
    <source>
        <dbReference type="EMBL" id="CUU83122.1"/>
    </source>
</evidence>
<organism evidence="9 11">
    <name type="scientific">Campylobacter hyointestinalis subsp. hyointestinalis</name>
    <dbReference type="NCBI Taxonomy" id="91352"/>
    <lineage>
        <taxon>Bacteria</taxon>
        <taxon>Pseudomonadati</taxon>
        <taxon>Campylobacterota</taxon>
        <taxon>Epsilonproteobacteria</taxon>
        <taxon>Campylobacterales</taxon>
        <taxon>Campylobacteraceae</taxon>
        <taxon>Campylobacter</taxon>
    </lineage>
</organism>
<dbReference type="Proteomes" id="UP000052245">
    <property type="component" value="Unassembled WGS sequence"/>
</dbReference>
<comment type="cofactor">
    <cofactor evidence="1">
        <name>FMN</name>
        <dbReference type="ChEBI" id="CHEBI:58210"/>
    </cofactor>
</comment>
<dbReference type="Gene3D" id="3.40.109.10">
    <property type="entry name" value="NADH Oxidase"/>
    <property type="match status" value="1"/>
</dbReference>
<evidence type="ECO:0000259" key="6">
    <source>
        <dbReference type="Pfam" id="PF00881"/>
    </source>
</evidence>
<dbReference type="Proteomes" id="UP000052237">
    <property type="component" value="Unassembled WGS sequence"/>
</dbReference>
<protein>
    <submittedName>
        <fullName evidence="9">Nitroreductase</fullName>
        <ecNumber evidence="9">1.-.-.-</ecNumber>
    </submittedName>
</protein>
<dbReference type="GO" id="GO:0016491">
    <property type="term" value="F:oxidoreductase activity"/>
    <property type="evidence" value="ECO:0007669"/>
    <property type="project" value="UniProtKB-KW"/>
</dbReference>
<comment type="similarity">
    <text evidence="2">Belongs to the nitroreductase family.</text>
</comment>
<dbReference type="SUPFAM" id="SSF55469">
    <property type="entry name" value="FMN-dependent nitroreductase-like"/>
    <property type="match status" value="1"/>
</dbReference>
<name>A0A9W5EYH3_CAMHY</name>
<sequence length="202" mass="23181">MNTMKRIMQERFSCRNFTNQKIKDENIKEILDLVRLTPSSCGLEPWKFMVVSKESDLAELSEVCNSQKQVKECSHAIIIIARNDLKGNCDFLRQQVDRRPRTPERLQKAMDHFAARFDPQTSDEIMTYATFQCYMACANLVNIAEDLSIKSCIVAGYDSQKLTKFVGLEKNFKPVLVVALGYSDESVPPKIRQSLDQVVIYK</sequence>
<gene>
    <name evidence="9" type="primary">yfkO_1</name>
    <name evidence="8" type="synonym">yfkO_2</name>
    <name evidence="8" type="ORF">ERS686654_01070</name>
    <name evidence="7" type="ORF">ERS739220_00153</name>
    <name evidence="9" type="ORF">ERS739223_01005</name>
</gene>
<dbReference type="EMBL" id="FAUW01000001">
    <property type="protein sequence ID" value="CUU69437.1"/>
    <property type="molecule type" value="Genomic_DNA"/>
</dbReference>
<dbReference type="EMBL" id="FAVB01000002">
    <property type="protein sequence ID" value="CUU79404.1"/>
    <property type="molecule type" value="Genomic_DNA"/>
</dbReference>
<evidence type="ECO:0000256" key="1">
    <source>
        <dbReference type="ARBA" id="ARBA00001917"/>
    </source>
</evidence>
<dbReference type="Proteomes" id="UP000052257">
    <property type="component" value="Unassembled WGS sequence"/>
</dbReference>
<dbReference type="EMBL" id="FAVC01000002">
    <property type="protein sequence ID" value="CUU83122.1"/>
    <property type="molecule type" value="Genomic_DNA"/>
</dbReference>
<evidence type="ECO:0000313" key="11">
    <source>
        <dbReference type="Proteomes" id="UP000052245"/>
    </source>
</evidence>
<accession>A0A9W5EYH3</accession>
<evidence type="ECO:0000313" key="10">
    <source>
        <dbReference type="Proteomes" id="UP000052237"/>
    </source>
</evidence>
<proteinExistence type="inferred from homology"/>
<feature type="domain" description="Nitroreductase" evidence="6">
    <location>
        <begin position="9"/>
        <end position="182"/>
    </location>
</feature>
<evidence type="ECO:0000256" key="5">
    <source>
        <dbReference type="ARBA" id="ARBA00023002"/>
    </source>
</evidence>
<reference evidence="10 11" key="1">
    <citation type="submission" date="2015-11" db="EMBL/GenBank/DDBJ databases">
        <authorList>
            <consortium name="Pathogen Informatics"/>
        </authorList>
    </citation>
    <scope>NUCLEOTIDE SEQUENCE [LARGE SCALE GENOMIC DNA]</scope>
    <source>
        <strain evidence="8 10">006A-0059</strain>
        <strain evidence="7 12">006A-0191</strain>
        <strain evidence="9 11">007A-0283</strain>
    </source>
</reference>
<evidence type="ECO:0000313" key="8">
    <source>
        <dbReference type="EMBL" id="CUU79404.1"/>
    </source>
</evidence>
<evidence type="ECO:0000256" key="3">
    <source>
        <dbReference type="ARBA" id="ARBA00022630"/>
    </source>
</evidence>
<keyword evidence="3" id="KW-0285">Flavoprotein</keyword>